<organism evidence="1 2">
    <name type="scientific">Discostella pseudostelligera</name>
    <dbReference type="NCBI Taxonomy" id="259834"/>
    <lineage>
        <taxon>Eukaryota</taxon>
        <taxon>Sar</taxon>
        <taxon>Stramenopiles</taxon>
        <taxon>Ochrophyta</taxon>
        <taxon>Bacillariophyta</taxon>
        <taxon>Coscinodiscophyceae</taxon>
        <taxon>Thalassiosirophycidae</taxon>
        <taxon>Stephanodiscales</taxon>
        <taxon>Stephanodiscaceae</taxon>
        <taxon>Discostella</taxon>
    </lineage>
</organism>
<evidence type="ECO:0000313" key="2">
    <source>
        <dbReference type="Proteomes" id="UP001530293"/>
    </source>
</evidence>
<dbReference type="EMBL" id="JALLBG020000241">
    <property type="protein sequence ID" value="KAL3758095.1"/>
    <property type="molecule type" value="Genomic_DNA"/>
</dbReference>
<accession>A0ABD3M284</accession>
<sequence length="41" mass="4813">MATLEFHPNIQWFNNNRPDHIVAQCLVINLRRVFFDKSGNG</sequence>
<proteinExistence type="predicted"/>
<comment type="caution">
    <text evidence="1">The sequence shown here is derived from an EMBL/GenBank/DDBJ whole genome shotgun (WGS) entry which is preliminary data.</text>
</comment>
<dbReference type="AlphaFoldDB" id="A0ABD3M284"/>
<evidence type="ECO:0000313" key="1">
    <source>
        <dbReference type="EMBL" id="KAL3758095.1"/>
    </source>
</evidence>
<reference evidence="1 2" key="1">
    <citation type="submission" date="2024-10" db="EMBL/GenBank/DDBJ databases">
        <title>Updated reference genomes for cyclostephanoid diatoms.</title>
        <authorList>
            <person name="Roberts W.R."/>
            <person name="Alverson A.J."/>
        </authorList>
    </citation>
    <scope>NUCLEOTIDE SEQUENCE [LARGE SCALE GENOMIC DNA]</scope>
    <source>
        <strain evidence="1 2">AJA232-27</strain>
    </source>
</reference>
<gene>
    <name evidence="1" type="ORF">ACHAWU_009299</name>
</gene>
<name>A0ABD3M284_9STRA</name>
<dbReference type="Proteomes" id="UP001530293">
    <property type="component" value="Unassembled WGS sequence"/>
</dbReference>
<protein>
    <submittedName>
        <fullName evidence="1">Uncharacterized protein</fullName>
    </submittedName>
</protein>
<keyword evidence="2" id="KW-1185">Reference proteome</keyword>